<organism evidence="1 2">
    <name type="scientific">Aphis craccivora</name>
    <name type="common">Cowpea aphid</name>
    <dbReference type="NCBI Taxonomy" id="307492"/>
    <lineage>
        <taxon>Eukaryota</taxon>
        <taxon>Metazoa</taxon>
        <taxon>Ecdysozoa</taxon>
        <taxon>Arthropoda</taxon>
        <taxon>Hexapoda</taxon>
        <taxon>Insecta</taxon>
        <taxon>Pterygota</taxon>
        <taxon>Neoptera</taxon>
        <taxon>Paraneoptera</taxon>
        <taxon>Hemiptera</taxon>
        <taxon>Sternorrhyncha</taxon>
        <taxon>Aphidomorpha</taxon>
        <taxon>Aphidoidea</taxon>
        <taxon>Aphididae</taxon>
        <taxon>Aphidini</taxon>
        <taxon>Aphis</taxon>
        <taxon>Aphis</taxon>
    </lineage>
</organism>
<dbReference type="AlphaFoldDB" id="A0A6G0YNX9"/>
<reference evidence="1 2" key="1">
    <citation type="submission" date="2019-08" db="EMBL/GenBank/DDBJ databases">
        <title>Whole genome of Aphis craccivora.</title>
        <authorList>
            <person name="Voronova N.V."/>
            <person name="Shulinski R.S."/>
            <person name="Bandarenka Y.V."/>
            <person name="Zhorov D.G."/>
            <person name="Warner D."/>
        </authorList>
    </citation>
    <scope>NUCLEOTIDE SEQUENCE [LARGE SCALE GENOMIC DNA]</scope>
    <source>
        <strain evidence="1">180601</strain>
        <tissue evidence="1">Whole Body</tissue>
    </source>
</reference>
<evidence type="ECO:0000313" key="2">
    <source>
        <dbReference type="Proteomes" id="UP000478052"/>
    </source>
</evidence>
<dbReference type="EMBL" id="VUJU01003034">
    <property type="protein sequence ID" value="KAF0759321.1"/>
    <property type="molecule type" value="Genomic_DNA"/>
</dbReference>
<protein>
    <submittedName>
        <fullName evidence="1">Protein ANTAGONIST OF LIKE HETEROCHROMATIN PROTEIN 1-like</fullName>
    </submittedName>
</protein>
<gene>
    <name evidence="1" type="ORF">FWK35_00037857</name>
</gene>
<keyword evidence="2" id="KW-1185">Reference proteome</keyword>
<dbReference type="Proteomes" id="UP000478052">
    <property type="component" value="Unassembled WGS sequence"/>
</dbReference>
<evidence type="ECO:0000313" key="1">
    <source>
        <dbReference type="EMBL" id="KAF0759321.1"/>
    </source>
</evidence>
<comment type="caution">
    <text evidence="1">The sequence shown here is derived from an EMBL/GenBank/DDBJ whole genome shotgun (WGS) entry which is preliminary data.</text>
</comment>
<accession>A0A6G0YNX9</accession>
<sequence length="50" mass="5807">MGARMIYDCVAREAILEDEANEELLLLSSYFRGENDEMFSARSREGWFNA</sequence>
<proteinExistence type="predicted"/>
<name>A0A6G0YNX9_APHCR</name>